<feature type="compositionally biased region" description="Low complexity" evidence="1">
    <location>
        <begin position="273"/>
        <end position="286"/>
    </location>
</feature>
<name>A0A810N8H9_9ACTN</name>
<dbReference type="InterPro" id="IPR036250">
    <property type="entry name" value="AcylCo_DH-like_C"/>
</dbReference>
<dbReference type="Proteomes" id="UP000680866">
    <property type="component" value="Chromosome"/>
</dbReference>
<proteinExistence type="predicted"/>
<accession>A0A810N8H9</accession>
<protein>
    <recommendedName>
        <fullName evidence="4">Acyl-CoA dehydrogenase</fullName>
    </recommendedName>
</protein>
<evidence type="ECO:0000313" key="2">
    <source>
        <dbReference type="EMBL" id="BCJ69716.1"/>
    </source>
</evidence>
<feature type="region of interest" description="Disordered" evidence="1">
    <location>
        <begin position="273"/>
        <end position="296"/>
    </location>
</feature>
<evidence type="ECO:0008006" key="4">
    <source>
        <dbReference type="Google" id="ProtNLM"/>
    </source>
</evidence>
<dbReference type="KEGG" id="pry:Prubr_67370"/>
<reference evidence="2" key="1">
    <citation type="submission" date="2020-08" db="EMBL/GenBank/DDBJ databases">
        <title>Whole genome shotgun sequence of Polymorphospora rubra NBRC 101157.</title>
        <authorList>
            <person name="Komaki H."/>
            <person name="Tamura T."/>
        </authorList>
    </citation>
    <scope>NUCLEOTIDE SEQUENCE</scope>
    <source>
        <strain evidence="2">NBRC 101157</strain>
    </source>
</reference>
<dbReference type="AlphaFoldDB" id="A0A810N8H9"/>
<evidence type="ECO:0000256" key="1">
    <source>
        <dbReference type="SAM" id="MobiDB-lite"/>
    </source>
</evidence>
<keyword evidence="3" id="KW-1185">Reference proteome</keyword>
<dbReference type="EMBL" id="AP023359">
    <property type="protein sequence ID" value="BCJ69716.1"/>
    <property type="molecule type" value="Genomic_DNA"/>
</dbReference>
<gene>
    <name evidence="2" type="ORF">Prubr_67370</name>
</gene>
<dbReference type="GO" id="GO:0016627">
    <property type="term" value="F:oxidoreductase activity, acting on the CH-CH group of donors"/>
    <property type="evidence" value="ECO:0007669"/>
    <property type="project" value="InterPro"/>
</dbReference>
<dbReference type="InterPro" id="IPR009100">
    <property type="entry name" value="AcylCoA_DH/oxidase_NM_dom_sf"/>
</dbReference>
<dbReference type="RefSeq" id="WP_212819180.1">
    <property type="nucleotide sequence ID" value="NZ_AP023359.1"/>
</dbReference>
<sequence length="371" mass="38700">MTPTAVPTRPEDVPAALASGAIRRDRTAEPEPADLAALAVLTGSVDVDTPAGRAGSARQVRALARVDASAAQLVAAHHAARALAGPELAGGGHPATWYTHTAVPRHPAVRGTWRADGLLLSGTAPVPPGRGRDRLVVEAVTPADGRPVVAVVDAAAVRSGAAAFGQRWAAPATADLDGVLVPVDRTRPGAADRTWRAYDETLHAALDLGVLDGFLTAARDFLLHHARPWHESGTDTASRDPHAIAVFGHAYAQRQALDRLVAAAIHALDPAAGTPPTAAWPTADSTARPDTAAEPGPPRAAVLARWYAHHRIGQVVSAVIGVLGASGTAGRFALDRYWRDFRTHALRQPPYWTLADLDRPGDAGPAEGVDR</sequence>
<organism evidence="2 3">
    <name type="scientific">Polymorphospora rubra</name>
    <dbReference type="NCBI Taxonomy" id="338584"/>
    <lineage>
        <taxon>Bacteria</taxon>
        <taxon>Bacillati</taxon>
        <taxon>Actinomycetota</taxon>
        <taxon>Actinomycetes</taxon>
        <taxon>Micromonosporales</taxon>
        <taxon>Micromonosporaceae</taxon>
        <taxon>Polymorphospora</taxon>
    </lineage>
</organism>
<dbReference type="Gene3D" id="1.20.140.10">
    <property type="entry name" value="Butyryl-CoA Dehydrogenase, subunit A, domain 3"/>
    <property type="match status" value="1"/>
</dbReference>
<dbReference type="SUPFAM" id="SSF47203">
    <property type="entry name" value="Acyl-CoA dehydrogenase C-terminal domain-like"/>
    <property type="match status" value="1"/>
</dbReference>
<dbReference type="SUPFAM" id="SSF56645">
    <property type="entry name" value="Acyl-CoA dehydrogenase NM domain-like"/>
    <property type="match status" value="1"/>
</dbReference>
<evidence type="ECO:0000313" key="3">
    <source>
        <dbReference type="Proteomes" id="UP000680866"/>
    </source>
</evidence>